<dbReference type="GO" id="GO:0006097">
    <property type="term" value="P:glyoxylate cycle"/>
    <property type="evidence" value="ECO:0007669"/>
    <property type="project" value="InterPro"/>
</dbReference>
<evidence type="ECO:0000313" key="3">
    <source>
        <dbReference type="EMBL" id="AWL11345.1"/>
    </source>
</evidence>
<dbReference type="InterPro" id="IPR006253">
    <property type="entry name" value="Malate_synthG"/>
</dbReference>
<dbReference type="GO" id="GO:0009436">
    <property type="term" value="P:glyoxylate catabolic process"/>
    <property type="evidence" value="ECO:0007669"/>
    <property type="project" value="TreeGrafter"/>
</dbReference>
<dbReference type="OrthoDB" id="5899875at2"/>
<dbReference type="PANTHER" id="PTHR42739">
    <property type="entry name" value="MALATE SYNTHASE G"/>
    <property type="match status" value="1"/>
</dbReference>
<name>A0A2S2E114_9ALTE</name>
<dbReference type="InterPro" id="IPR048357">
    <property type="entry name" value="MSG_insertion"/>
</dbReference>
<dbReference type="SUPFAM" id="SSF51645">
    <property type="entry name" value="Malate synthase G"/>
    <property type="match status" value="1"/>
</dbReference>
<protein>
    <submittedName>
        <fullName evidence="3">Malate synthase</fullName>
        <ecNumber evidence="3">2.3.3.9</ecNumber>
    </submittedName>
</protein>
<dbReference type="GO" id="GO:0004474">
    <property type="term" value="F:malate synthase activity"/>
    <property type="evidence" value="ECO:0007669"/>
    <property type="project" value="UniProtKB-EC"/>
</dbReference>
<keyword evidence="3" id="KW-0808">Transferase</keyword>
<organism evidence="3 4">
    <name type="scientific">Saliniradius amylolyticus</name>
    <dbReference type="NCBI Taxonomy" id="2183582"/>
    <lineage>
        <taxon>Bacteria</taxon>
        <taxon>Pseudomonadati</taxon>
        <taxon>Pseudomonadota</taxon>
        <taxon>Gammaproteobacteria</taxon>
        <taxon>Alteromonadales</taxon>
        <taxon>Alteromonadaceae</taxon>
        <taxon>Saliniradius</taxon>
    </lineage>
</organism>
<evidence type="ECO:0000259" key="2">
    <source>
        <dbReference type="Pfam" id="PF20658"/>
    </source>
</evidence>
<keyword evidence="4" id="KW-1185">Reference proteome</keyword>
<dbReference type="AlphaFoldDB" id="A0A2S2E114"/>
<reference evidence="3 4" key="1">
    <citation type="submission" date="2018-05" db="EMBL/GenBank/DDBJ databases">
        <title>Salinimonas sp. HMF8227 Genome sequencing and assembly.</title>
        <authorList>
            <person name="Kang H."/>
            <person name="Kang J."/>
            <person name="Cha I."/>
            <person name="Kim H."/>
            <person name="Joh K."/>
        </authorList>
    </citation>
    <scope>NUCLEOTIDE SEQUENCE [LARGE SCALE GENOMIC DNA]</scope>
    <source>
        <strain evidence="3 4">HMF8227</strain>
    </source>
</reference>
<sequence length="132" mass="14644">MTALNATELTHTHSGRSSAEVIDSFQGQRANQLLNEAKQALDKAFPLKQGSHCDVVSYFVYYQNLLAFFADGTQTGLQKPCHLIDKEGHREQPESLTLRNEQGEMAQISFKVSGSCGRSDSAHIDEISFRLV</sequence>
<dbReference type="KEGG" id="salh:HMF8227_00850"/>
<dbReference type="EC" id="2.3.3.9" evidence="3"/>
<keyword evidence="3" id="KW-0012">Acyltransferase</keyword>
<evidence type="ECO:0000313" key="4">
    <source>
        <dbReference type="Proteomes" id="UP000245728"/>
    </source>
</evidence>
<evidence type="ECO:0000256" key="1">
    <source>
        <dbReference type="SAM" id="MobiDB-lite"/>
    </source>
</evidence>
<dbReference type="PANTHER" id="PTHR42739:SF1">
    <property type="entry name" value="MALATE SYNTHASE G"/>
    <property type="match status" value="1"/>
</dbReference>
<dbReference type="Pfam" id="PF20658">
    <property type="entry name" value="MSG_insertion"/>
    <property type="match status" value="1"/>
</dbReference>
<gene>
    <name evidence="3" type="ORF">HMF8227_00850</name>
</gene>
<proteinExistence type="predicted"/>
<dbReference type="EMBL" id="CP029347">
    <property type="protein sequence ID" value="AWL11345.1"/>
    <property type="molecule type" value="Genomic_DNA"/>
</dbReference>
<dbReference type="GO" id="GO:0000287">
    <property type="term" value="F:magnesium ion binding"/>
    <property type="evidence" value="ECO:0007669"/>
    <property type="project" value="TreeGrafter"/>
</dbReference>
<dbReference type="Gene3D" id="2.170.170.11">
    <property type="entry name" value="Malate synthase G - maily-beta sub-domain"/>
    <property type="match status" value="1"/>
</dbReference>
<dbReference type="Proteomes" id="UP000245728">
    <property type="component" value="Chromosome"/>
</dbReference>
<dbReference type="GO" id="GO:0005829">
    <property type="term" value="C:cytosol"/>
    <property type="evidence" value="ECO:0007669"/>
    <property type="project" value="TreeGrafter"/>
</dbReference>
<feature type="region of interest" description="Disordered" evidence="1">
    <location>
        <begin position="1"/>
        <end position="20"/>
    </location>
</feature>
<feature type="domain" description="Malate synthase G alpha-beta insertion" evidence="2">
    <location>
        <begin position="28"/>
        <end position="100"/>
    </location>
</feature>
<accession>A0A2S2E114</accession>
<dbReference type="InterPro" id="IPR011076">
    <property type="entry name" value="Malate_synth_sf"/>
</dbReference>
<dbReference type="RefSeq" id="WP_109339003.1">
    <property type="nucleotide sequence ID" value="NZ_CP029347.1"/>
</dbReference>